<evidence type="ECO:0000256" key="6">
    <source>
        <dbReference type="ARBA" id="ARBA00022989"/>
    </source>
</evidence>
<feature type="domain" description="GOLD" evidence="11">
    <location>
        <begin position="29"/>
        <end position="124"/>
    </location>
</feature>
<dbReference type="Pfam" id="PF01105">
    <property type="entry name" value="EMP24_GP25L"/>
    <property type="match status" value="1"/>
</dbReference>
<evidence type="ECO:0000256" key="4">
    <source>
        <dbReference type="ARBA" id="ARBA00022729"/>
    </source>
</evidence>
<dbReference type="Proteomes" id="UP001044222">
    <property type="component" value="Chromosome 7"/>
</dbReference>
<feature type="signal peptide" evidence="10">
    <location>
        <begin position="1"/>
        <end position="19"/>
    </location>
</feature>
<dbReference type="InterPro" id="IPR015720">
    <property type="entry name" value="Emp24-like"/>
</dbReference>
<comment type="subcellular location">
    <subcellularLocation>
        <location evidence="1">Endoplasmic reticulum membrane</location>
        <topology evidence="1">Single-pass type I membrane protein</topology>
    </subcellularLocation>
    <subcellularLocation>
        <location evidence="8">Membrane</location>
        <topology evidence="8">Single-pass type I membrane protein</topology>
    </subcellularLocation>
</comment>
<reference evidence="12" key="1">
    <citation type="submission" date="2021-01" db="EMBL/GenBank/DDBJ databases">
        <title>A chromosome-scale assembly of European eel, Anguilla anguilla.</title>
        <authorList>
            <person name="Henkel C."/>
            <person name="Jong-Raadsen S.A."/>
            <person name="Dufour S."/>
            <person name="Weltzien F.-A."/>
            <person name="Palstra A.P."/>
            <person name="Pelster B."/>
            <person name="Spaink H.P."/>
            <person name="Van Den Thillart G.E."/>
            <person name="Jansen H."/>
            <person name="Zahm M."/>
            <person name="Klopp C."/>
            <person name="Cedric C."/>
            <person name="Louis A."/>
            <person name="Berthelot C."/>
            <person name="Parey E."/>
            <person name="Roest Crollius H."/>
            <person name="Montfort J."/>
            <person name="Robinson-Rechavi M."/>
            <person name="Bucao C."/>
            <person name="Bouchez O."/>
            <person name="Gislard M."/>
            <person name="Lluch J."/>
            <person name="Milhes M."/>
            <person name="Lampietro C."/>
            <person name="Lopez Roques C."/>
            <person name="Donnadieu C."/>
            <person name="Braasch I."/>
            <person name="Desvignes T."/>
            <person name="Postlethwait J."/>
            <person name="Bobe J."/>
            <person name="Guiguen Y."/>
            <person name="Dirks R."/>
        </authorList>
    </citation>
    <scope>NUCLEOTIDE SEQUENCE</scope>
    <source>
        <strain evidence="12">Tag_6206</strain>
        <tissue evidence="12">Liver</tissue>
    </source>
</reference>
<dbReference type="GO" id="GO:0005789">
    <property type="term" value="C:endoplasmic reticulum membrane"/>
    <property type="evidence" value="ECO:0007669"/>
    <property type="project" value="UniProtKB-SubCell"/>
</dbReference>
<keyword evidence="4 10" id="KW-0732">Signal</keyword>
<evidence type="ECO:0000259" key="11">
    <source>
        <dbReference type="PROSITE" id="PS50866"/>
    </source>
</evidence>
<evidence type="ECO:0000313" key="12">
    <source>
        <dbReference type="EMBL" id="KAG5845390.1"/>
    </source>
</evidence>
<evidence type="ECO:0000256" key="9">
    <source>
        <dbReference type="SAM" id="Phobius"/>
    </source>
</evidence>
<evidence type="ECO:0000256" key="1">
    <source>
        <dbReference type="ARBA" id="ARBA00004115"/>
    </source>
</evidence>
<evidence type="ECO:0000256" key="3">
    <source>
        <dbReference type="ARBA" id="ARBA00022692"/>
    </source>
</evidence>
<comment type="caution">
    <text evidence="12">The sequence shown here is derived from an EMBL/GenBank/DDBJ whole genome shotgun (WGS) entry which is preliminary data.</text>
</comment>
<keyword evidence="13" id="KW-1185">Reference proteome</keyword>
<gene>
    <name evidence="12" type="ORF">ANANG_G00138430</name>
</gene>
<keyword evidence="3 8" id="KW-0812">Transmembrane</keyword>
<organism evidence="12 13">
    <name type="scientific">Anguilla anguilla</name>
    <name type="common">European freshwater eel</name>
    <name type="synonym">Muraena anguilla</name>
    <dbReference type="NCBI Taxonomy" id="7936"/>
    <lineage>
        <taxon>Eukaryota</taxon>
        <taxon>Metazoa</taxon>
        <taxon>Chordata</taxon>
        <taxon>Craniata</taxon>
        <taxon>Vertebrata</taxon>
        <taxon>Euteleostomi</taxon>
        <taxon>Actinopterygii</taxon>
        <taxon>Neopterygii</taxon>
        <taxon>Teleostei</taxon>
        <taxon>Anguilliformes</taxon>
        <taxon>Anguillidae</taxon>
        <taxon>Anguilla</taxon>
    </lineage>
</organism>
<dbReference type="EMBL" id="JAFIRN010000007">
    <property type="protein sequence ID" value="KAG5845390.1"/>
    <property type="molecule type" value="Genomic_DNA"/>
</dbReference>
<keyword evidence="6 9" id="KW-1133">Transmembrane helix</keyword>
<evidence type="ECO:0000256" key="7">
    <source>
        <dbReference type="ARBA" id="ARBA00023136"/>
    </source>
</evidence>
<protein>
    <recommendedName>
        <fullName evidence="11">GOLD domain-containing protein</fullName>
    </recommendedName>
</protein>
<accession>A0A9D3MAD3</accession>
<name>A0A9D3MAD3_ANGAN</name>
<evidence type="ECO:0000313" key="13">
    <source>
        <dbReference type="Proteomes" id="UP001044222"/>
    </source>
</evidence>
<evidence type="ECO:0000256" key="2">
    <source>
        <dbReference type="ARBA" id="ARBA00007104"/>
    </source>
</evidence>
<dbReference type="AlphaFoldDB" id="A0A9D3MAD3"/>
<feature type="chain" id="PRO_5039437992" description="GOLD domain-containing protein" evidence="10">
    <location>
        <begin position="20"/>
        <end position="214"/>
    </location>
</feature>
<feature type="transmembrane region" description="Helical" evidence="9">
    <location>
        <begin position="182"/>
        <end position="201"/>
    </location>
</feature>
<evidence type="ECO:0000256" key="10">
    <source>
        <dbReference type="SAM" id="SignalP"/>
    </source>
</evidence>
<comment type="similarity">
    <text evidence="2 8">Belongs to the EMP24/GP25L family.</text>
</comment>
<evidence type="ECO:0000256" key="5">
    <source>
        <dbReference type="ARBA" id="ARBA00022824"/>
    </source>
</evidence>
<dbReference type="PANTHER" id="PTHR22811">
    <property type="entry name" value="TRANSMEMBRANE EMP24 DOMAIN-CONTAINING PROTEIN"/>
    <property type="match status" value="1"/>
</dbReference>
<dbReference type="SMART" id="SM01190">
    <property type="entry name" value="EMP24_GP25L"/>
    <property type="match status" value="1"/>
</dbReference>
<keyword evidence="5" id="KW-0256">Endoplasmic reticulum</keyword>
<evidence type="ECO:0000256" key="8">
    <source>
        <dbReference type="RuleBase" id="RU003827"/>
    </source>
</evidence>
<keyword evidence="7 9" id="KW-0472">Membrane</keyword>
<dbReference type="PROSITE" id="PS50866">
    <property type="entry name" value="GOLD"/>
    <property type="match status" value="1"/>
</dbReference>
<dbReference type="InterPro" id="IPR009038">
    <property type="entry name" value="GOLD_dom"/>
</dbReference>
<proteinExistence type="inferred from homology"/>
<sequence length="214" mass="24832">MGILITGLLVLCYLELTSAMFFDLGEQEEKCIIEEVPEDTLVTGYFLLEYWDNGKPNHLPHLGLTVTVRDPDHQTLMSKRYGRKGKFTFTAHSSGQHFLCMQSNSTRFAVFAGDRLRLHLDVQMGEHTMDPGTAKAKDTVKTMEYSLQHIIDQMLYISRQQNFQREREETFRQISEKSNGNILWWAILQTAILLTVGVWQMKRLKDFLIEKKLV</sequence>